<dbReference type="EMBL" id="HBUF01657689">
    <property type="protein sequence ID" value="CAG6788088.1"/>
    <property type="molecule type" value="Transcribed_RNA"/>
</dbReference>
<reference evidence="2" key="1">
    <citation type="submission" date="2021-05" db="EMBL/GenBank/DDBJ databases">
        <authorList>
            <person name="Alioto T."/>
            <person name="Alioto T."/>
            <person name="Gomez Garrido J."/>
        </authorList>
    </citation>
    <scope>NUCLEOTIDE SEQUENCE</scope>
</reference>
<evidence type="ECO:0000256" key="1">
    <source>
        <dbReference type="SAM" id="Phobius"/>
    </source>
</evidence>
<organism evidence="2">
    <name type="scientific">Cacopsylla melanoneura</name>
    <dbReference type="NCBI Taxonomy" id="428564"/>
    <lineage>
        <taxon>Eukaryota</taxon>
        <taxon>Metazoa</taxon>
        <taxon>Ecdysozoa</taxon>
        <taxon>Arthropoda</taxon>
        <taxon>Hexapoda</taxon>
        <taxon>Insecta</taxon>
        <taxon>Pterygota</taxon>
        <taxon>Neoptera</taxon>
        <taxon>Paraneoptera</taxon>
        <taxon>Hemiptera</taxon>
        <taxon>Sternorrhyncha</taxon>
        <taxon>Psylloidea</taxon>
        <taxon>Psyllidae</taxon>
        <taxon>Psyllinae</taxon>
        <taxon>Cacopsylla</taxon>
    </lineage>
</organism>
<keyword evidence="1" id="KW-0472">Membrane</keyword>
<accession>A0A8D9BMU7</accession>
<name>A0A8D9BMU7_9HEMI</name>
<proteinExistence type="predicted"/>
<dbReference type="EMBL" id="HBUF01027479">
    <property type="protein sequence ID" value="CAG6613407.1"/>
    <property type="molecule type" value="Transcribed_RNA"/>
</dbReference>
<keyword evidence="1" id="KW-0812">Transmembrane</keyword>
<dbReference type="AlphaFoldDB" id="A0A8D9BMU7"/>
<feature type="transmembrane region" description="Helical" evidence="1">
    <location>
        <begin position="78"/>
        <end position="96"/>
    </location>
</feature>
<protein>
    <submittedName>
        <fullName evidence="2">Uncharacterized protein</fullName>
    </submittedName>
</protein>
<keyword evidence="1" id="KW-1133">Transmembrane helix</keyword>
<sequence>MPHVPRQVFQFTVREIQYLGHCCSMFFVAQLKSYCFQFQAFSQPFRISSSPRRRLPFPVEKLRSVLLTTLCLFSRSQWIYFFIWGVNNTGAFFLFLPRT</sequence>
<evidence type="ECO:0000313" key="2">
    <source>
        <dbReference type="EMBL" id="CAG6788088.1"/>
    </source>
</evidence>